<keyword evidence="3" id="KW-1185">Reference proteome</keyword>
<organism evidence="2 3">
    <name type="scientific">Byssothecium circinans</name>
    <dbReference type="NCBI Taxonomy" id="147558"/>
    <lineage>
        <taxon>Eukaryota</taxon>
        <taxon>Fungi</taxon>
        <taxon>Dikarya</taxon>
        <taxon>Ascomycota</taxon>
        <taxon>Pezizomycotina</taxon>
        <taxon>Dothideomycetes</taxon>
        <taxon>Pleosporomycetidae</taxon>
        <taxon>Pleosporales</taxon>
        <taxon>Massarineae</taxon>
        <taxon>Massarinaceae</taxon>
        <taxon>Byssothecium</taxon>
    </lineage>
</organism>
<reference evidence="2" key="1">
    <citation type="journal article" date="2020" name="Stud. Mycol.">
        <title>101 Dothideomycetes genomes: a test case for predicting lifestyles and emergence of pathogens.</title>
        <authorList>
            <person name="Haridas S."/>
            <person name="Albert R."/>
            <person name="Binder M."/>
            <person name="Bloem J."/>
            <person name="Labutti K."/>
            <person name="Salamov A."/>
            <person name="Andreopoulos B."/>
            <person name="Baker S."/>
            <person name="Barry K."/>
            <person name="Bills G."/>
            <person name="Bluhm B."/>
            <person name="Cannon C."/>
            <person name="Castanera R."/>
            <person name="Culley D."/>
            <person name="Daum C."/>
            <person name="Ezra D."/>
            <person name="Gonzalez J."/>
            <person name="Henrissat B."/>
            <person name="Kuo A."/>
            <person name="Liang C."/>
            <person name="Lipzen A."/>
            <person name="Lutzoni F."/>
            <person name="Magnuson J."/>
            <person name="Mondo S."/>
            <person name="Nolan M."/>
            <person name="Ohm R."/>
            <person name="Pangilinan J."/>
            <person name="Park H.-J."/>
            <person name="Ramirez L."/>
            <person name="Alfaro M."/>
            <person name="Sun H."/>
            <person name="Tritt A."/>
            <person name="Yoshinaga Y."/>
            <person name="Zwiers L.-H."/>
            <person name="Turgeon B."/>
            <person name="Goodwin S."/>
            <person name="Spatafora J."/>
            <person name="Crous P."/>
            <person name="Grigoriev I."/>
        </authorList>
    </citation>
    <scope>NUCLEOTIDE SEQUENCE</scope>
    <source>
        <strain evidence="2">CBS 675.92</strain>
    </source>
</reference>
<dbReference type="EMBL" id="ML976979">
    <property type="protein sequence ID" value="KAF1962105.1"/>
    <property type="molecule type" value="Genomic_DNA"/>
</dbReference>
<evidence type="ECO:0000313" key="2">
    <source>
        <dbReference type="EMBL" id="KAF1962105.1"/>
    </source>
</evidence>
<evidence type="ECO:0000313" key="3">
    <source>
        <dbReference type="Proteomes" id="UP000800035"/>
    </source>
</evidence>
<feature type="region of interest" description="Disordered" evidence="1">
    <location>
        <begin position="966"/>
        <end position="1036"/>
    </location>
</feature>
<proteinExistence type="predicted"/>
<name>A0A6A5UB20_9PLEO</name>
<sequence>MELAQDSNGDDPMSSPHNSSEPESDDHEVTSDTFISELQECLDDVQYDGKFYTFHSHNTYTNPGLDLYGYGTVGLPLSTRDAKGIASICRQAPFGKGDETLIDESVRKTWELDAKDFECRNPSWTTYLNTLVAQTAEDLGVQVQTRAERYKLLLYEEGAFFKAHRDTEKVPGMFGTLVICLPSLHSGGEVYLAHGKKKQKLETAPTSAWELSTLAWYADVSHEIRPVTSGYRLVLTYNLVQDQFEPKQTAAALDASHARFAKVLQGWNKNSEVLNLEKLLYPLEHQYTEASLSLRSLKGQDAAKGRYLEQLCSKNGVFWFLGQMTREEAGEDYGYGYDDGEEDNKYSLDYVVTPAGTRINLNLDEIDTETELLADLDDLYHGRHADSEDEGEFTGNENMPSQYRYHDSVVILMRKLHLVEKFFERSFYDPNLYRAFLKFVYDDYEANPDEKSAEVVASAIKCTLQETVTFLLPKTADKDLRATRFYNSTVYGYGPLSESRQIEDWQQLFAEVADRACAMGRSDLVRDALQKLVRNTSWTSSTSLMKLVATFVEREATAKGANSAEIWSEWLSFPPSQTPTYETINQYRKVLDDVRSQSAVANSPSFYEWEGARIGELLRLVNSYSISDVKAMVELLLSPWQAAYMEIILPVVLMERCCFSALALLSGLGRHGIERESFRSEVVKPTFQALIRIDPPIIKLTLANLGMSKSANSNTRTGPKSSNDVVLSDENQPSASFYAFVLKQTISMGLYTEATRLLEHGLPDLPNDGSNAWSEWKRLFSFIEKLFDAFKVAGTGTHQQTTQAFILPSLTRAAQWLSPRRPIEPRDWSRTTNHVCSQPACQELRRFLHNPRETVGRFKYANYVHEHLKSALGYRHYKFEVERGRYPYTLVVYKTKSEWEAQEAQWQADVKQMRDVVTRLKGHKHCKNVLGDEGAKKLEEVALMVTQIGTRSTSLYMTPATMPAQPQSLYPANPAAQPRRSYQLPAPGGMRAQGLGPSIVQPFHPTSGSAQNVLGGGANAQQKGFADVIDLTDDGS</sequence>
<dbReference type="Proteomes" id="UP000800035">
    <property type="component" value="Unassembled WGS sequence"/>
</dbReference>
<evidence type="ECO:0000256" key="1">
    <source>
        <dbReference type="SAM" id="MobiDB-lite"/>
    </source>
</evidence>
<gene>
    <name evidence="2" type="ORF">CC80DRAFT_487643</name>
</gene>
<feature type="region of interest" description="Disordered" evidence="1">
    <location>
        <begin position="1"/>
        <end position="31"/>
    </location>
</feature>
<dbReference type="OrthoDB" id="27483at2759"/>
<dbReference type="PANTHER" id="PTHR33099:SF7">
    <property type="entry name" value="MYND-TYPE DOMAIN-CONTAINING PROTEIN"/>
    <property type="match status" value="1"/>
</dbReference>
<dbReference type="PANTHER" id="PTHR33099">
    <property type="entry name" value="FE2OG DIOXYGENASE DOMAIN-CONTAINING PROTEIN"/>
    <property type="match status" value="1"/>
</dbReference>
<dbReference type="AlphaFoldDB" id="A0A6A5UB20"/>
<accession>A0A6A5UB20</accession>
<protein>
    <submittedName>
        <fullName evidence="2">Uncharacterized protein</fullName>
    </submittedName>
</protein>
<dbReference type="Gene3D" id="2.60.120.620">
    <property type="entry name" value="q2cbj1_9rhob like domain"/>
    <property type="match status" value="1"/>
</dbReference>